<sequence>MSARLPSPFSTSAERRECGDKATNTAYMHTQSPHKQPHAQPQKIFNPAFNTSYPKHRESSLLKKHGHETRLCPSPCAGWSCLPAIVTVITAVSQMADRLMSTILGGPQRPL</sequence>
<evidence type="ECO:0000313" key="2">
    <source>
        <dbReference type="EMBL" id="MEQ2246911.1"/>
    </source>
</evidence>
<evidence type="ECO:0000256" key="1">
    <source>
        <dbReference type="SAM" id="MobiDB-lite"/>
    </source>
</evidence>
<dbReference type="Proteomes" id="UP001482620">
    <property type="component" value="Unassembled WGS sequence"/>
</dbReference>
<dbReference type="EMBL" id="JAHRIQ010081310">
    <property type="protein sequence ID" value="MEQ2246911.1"/>
    <property type="molecule type" value="Genomic_DNA"/>
</dbReference>
<feature type="compositionally biased region" description="Polar residues" evidence="1">
    <location>
        <begin position="22"/>
        <end position="34"/>
    </location>
</feature>
<gene>
    <name evidence="2" type="ORF">ILYODFUR_003985</name>
</gene>
<accession>A0ABV0UQ68</accession>
<feature type="region of interest" description="Disordered" evidence="1">
    <location>
        <begin position="1"/>
        <end position="50"/>
    </location>
</feature>
<keyword evidence="3" id="KW-1185">Reference proteome</keyword>
<name>A0ABV0UQ68_9TELE</name>
<protein>
    <submittedName>
        <fullName evidence="2">Uncharacterized protein</fullName>
    </submittedName>
</protein>
<evidence type="ECO:0000313" key="3">
    <source>
        <dbReference type="Proteomes" id="UP001482620"/>
    </source>
</evidence>
<proteinExistence type="predicted"/>
<organism evidence="2 3">
    <name type="scientific">Ilyodon furcidens</name>
    <name type="common">goldbreast splitfin</name>
    <dbReference type="NCBI Taxonomy" id="33524"/>
    <lineage>
        <taxon>Eukaryota</taxon>
        <taxon>Metazoa</taxon>
        <taxon>Chordata</taxon>
        <taxon>Craniata</taxon>
        <taxon>Vertebrata</taxon>
        <taxon>Euteleostomi</taxon>
        <taxon>Actinopterygii</taxon>
        <taxon>Neopterygii</taxon>
        <taxon>Teleostei</taxon>
        <taxon>Neoteleostei</taxon>
        <taxon>Acanthomorphata</taxon>
        <taxon>Ovalentaria</taxon>
        <taxon>Atherinomorphae</taxon>
        <taxon>Cyprinodontiformes</taxon>
        <taxon>Goodeidae</taxon>
        <taxon>Ilyodon</taxon>
    </lineage>
</organism>
<reference evidence="2 3" key="1">
    <citation type="submission" date="2021-06" db="EMBL/GenBank/DDBJ databases">
        <authorList>
            <person name="Palmer J.M."/>
        </authorList>
    </citation>
    <scope>NUCLEOTIDE SEQUENCE [LARGE SCALE GENOMIC DNA]</scope>
    <source>
        <strain evidence="3">if_2019</strain>
        <tissue evidence="2">Muscle</tissue>
    </source>
</reference>
<comment type="caution">
    <text evidence="2">The sequence shown here is derived from an EMBL/GenBank/DDBJ whole genome shotgun (WGS) entry which is preliminary data.</text>
</comment>